<dbReference type="InterPro" id="IPR045851">
    <property type="entry name" value="AMP-bd_C_sf"/>
</dbReference>
<dbReference type="Pfam" id="PF00501">
    <property type="entry name" value="AMP-binding"/>
    <property type="match status" value="1"/>
</dbReference>
<dbReference type="EMBL" id="BART01005795">
    <property type="protein sequence ID" value="GAG54097.1"/>
    <property type="molecule type" value="Genomic_DNA"/>
</dbReference>
<dbReference type="SUPFAM" id="SSF56801">
    <property type="entry name" value="Acetyl-CoA synthetase-like"/>
    <property type="match status" value="1"/>
</dbReference>
<evidence type="ECO:0000259" key="2">
    <source>
        <dbReference type="Pfam" id="PF13193"/>
    </source>
</evidence>
<dbReference type="GO" id="GO:0016878">
    <property type="term" value="F:acid-thiol ligase activity"/>
    <property type="evidence" value="ECO:0007669"/>
    <property type="project" value="UniProtKB-ARBA"/>
</dbReference>
<evidence type="ECO:0008006" key="4">
    <source>
        <dbReference type="Google" id="ProtNLM"/>
    </source>
</evidence>
<reference evidence="3" key="1">
    <citation type="journal article" date="2014" name="Front. Microbiol.">
        <title>High frequency of phylogenetically diverse reductive dehalogenase-homologous genes in deep subseafloor sedimentary metagenomes.</title>
        <authorList>
            <person name="Kawai M."/>
            <person name="Futagami T."/>
            <person name="Toyoda A."/>
            <person name="Takaki Y."/>
            <person name="Nishi S."/>
            <person name="Hori S."/>
            <person name="Arai W."/>
            <person name="Tsubouchi T."/>
            <person name="Morono Y."/>
            <person name="Uchiyama I."/>
            <person name="Ito T."/>
            <person name="Fujiyama A."/>
            <person name="Inagaki F."/>
            <person name="Takami H."/>
        </authorList>
    </citation>
    <scope>NUCLEOTIDE SEQUENCE</scope>
    <source>
        <strain evidence="3">Expedition CK06-06</strain>
    </source>
</reference>
<protein>
    <recommendedName>
        <fullName evidence="4">AMP-dependent synthetase/ligase domain-containing protein</fullName>
    </recommendedName>
</protein>
<evidence type="ECO:0000313" key="3">
    <source>
        <dbReference type="EMBL" id="GAG54097.1"/>
    </source>
</evidence>
<dbReference type="PANTHER" id="PTHR43767">
    <property type="entry name" value="LONG-CHAIN-FATTY-ACID--COA LIGASE"/>
    <property type="match status" value="1"/>
</dbReference>
<dbReference type="Pfam" id="PF13193">
    <property type="entry name" value="AMP-binding_C"/>
    <property type="match status" value="1"/>
</dbReference>
<dbReference type="InterPro" id="IPR050237">
    <property type="entry name" value="ATP-dep_AMP-bd_enzyme"/>
</dbReference>
<evidence type="ECO:0000259" key="1">
    <source>
        <dbReference type="Pfam" id="PF00501"/>
    </source>
</evidence>
<dbReference type="PANTHER" id="PTHR43767:SF1">
    <property type="entry name" value="NONRIBOSOMAL PEPTIDE SYNTHASE PES1 (EUROFUNG)-RELATED"/>
    <property type="match status" value="1"/>
</dbReference>
<accession>X0Z6P0</accession>
<organism evidence="3">
    <name type="scientific">marine sediment metagenome</name>
    <dbReference type="NCBI Taxonomy" id="412755"/>
    <lineage>
        <taxon>unclassified sequences</taxon>
        <taxon>metagenomes</taxon>
        <taxon>ecological metagenomes</taxon>
    </lineage>
</organism>
<dbReference type="InterPro" id="IPR000873">
    <property type="entry name" value="AMP-dep_synth/lig_dom"/>
</dbReference>
<name>X0Z6P0_9ZZZZ</name>
<gene>
    <name evidence="3" type="ORF">S01H4_13129</name>
</gene>
<feature type="domain" description="AMP-binding enzyme C-terminal" evidence="2">
    <location>
        <begin position="320"/>
        <end position="398"/>
    </location>
</feature>
<dbReference type="AlphaFoldDB" id="X0Z6P0"/>
<comment type="caution">
    <text evidence="3">The sequence shown here is derived from an EMBL/GenBank/DDBJ whole genome shotgun (WGS) entry which is preliminary data.</text>
</comment>
<dbReference type="Gene3D" id="3.30.300.30">
    <property type="match status" value="1"/>
</dbReference>
<feature type="non-terminal residue" evidence="3">
    <location>
        <position position="1"/>
    </location>
</feature>
<dbReference type="InterPro" id="IPR042099">
    <property type="entry name" value="ANL_N_sf"/>
</dbReference>
<proteinExistence type="predicted"/>
<dbReference type="InterPro" id="IPR025110">
    <property type="entry name" value="AMP-bd_C"/>
</dbReference>
<dbReference type="Gene3D" id="3.40.50.12780">
    <property type="entry name" value="N-terminal domain of ligase-like"/>
    <property type="match status" value="1"/>
</dbReference>
<feature type="domain" description="AMP-dependent synthetase/ligase" evidence="1">
    <location>
        <begin position="15"/>
        <end position="271"/>
    </location>
</feature>
<sequence length="418" mass="46370">VDQCDLEHVVVTSTVGYDLEPVSSQLPKNAHDFRTLLNDNDPIPPQVEIDPQEDLCELSFTGGATGVPKGVMITHTNRLSCLYQGLPWVLKPLIRGFAGKASVLISVPMFHSYGHYTHQSGALLGLRLLVLPDPRDSDLMIEYIEKFRPLFIPTIPTQLMRIADANLSRMNALLWSGAAPLPNEVGQAIKRKIGMPVSQAYGLTETSPVTHFNVSSFSKITGFMAQEKYGIGIPTPDTECRLLDIETGEEVPFGKPGEIVVRGPQVMKGYWPNPGSGLTPDGWLHTGDIGTMDEEGYFQVVDRTKDMVNISGMKVYTTTVDEVLYEHPGVLMAAAFGVPDPDNPGSERVMAVVQPKQEYPEQLTETEIREFCKQKLPPYAVPKFIEFREEMPLTVTEKVFKKALRDEALQKLNLESAR</sequence>